<proteinExistence type="predicted"/>
<gene>
    <name evidence="1" type="ORF">C8P68_105294</name>
</gene>
<dbReference type="AlphaFoldDB" id="A0A2T5J8R6"/>
<organism evidence="1 2">
    <name type="scientific">Mucilaginibacter yixingensis</name>
    <dbReference type="NCBI Taxonomy" id="1295612"/>
    <lineage>
        <taxon>Bacteria</taxon>
        <taxon>Pseudomonadati</taxon>
        <taxon>Bacteroidota</taxon>
        <taxon>Sphingobacteriia</taxon>
        <taxon>Sphingobacteriales</taxon>
        <taxon>Sphingobacteriaceae</taxon>
        <taxon>Mucilaginibacter</taxon>
    </lineage>
</organism>
<comment type="caution">
    <text evidence="1">The sequence shown here is derived from an EMBL/GenBank/DDBJ whole genome shotgun (WGS) entry which is preliminary data.</text>
</comment>
<evidence type="ECO:0000313" key="2">
    <source>
        <dbReference type="Proteomes" id="UP000244168"/>
    </source>
</evidence>
<name>A0A2T5J8R6_9SPHI</name>
<protein>
    <submittedName>
        <fullName evidence="1">Uncharacterized protein</fullName>
    </submittedName>
</protein>
<reference evidence="1 2" key="1">
    <citation type="submission" date="2018-04" db="EMBL/GenBank/DDBJ databases">
        <title>Genomic Encyclopedia of Archaeal and Bacterial Type Strains, Phase II (KMG-II): from individual species to whole genera.</title>
        <authorList>
            <person name="Goeker M."/>
        </authorList>
    </citation>
    <scope>NUCLEOTIDE SEQUENCE [LARGE SCALE GENOMIC DNA]</scope>
    <source>
        <strain evidence="1 2">DSM 26809</strain>
    </source>
</reference>
<keyword evidence="2" id="KW-1185">Reference proteome</keyword>
<sequence>MQSIVKSGVQLPPNNYPIINQADNLTIYR</sequence>
<dbReference type="Proteomes" id="UP000244168">
    <property type="component" value="Unassembled WGS sequence"/>
</dbReference>
<dbReference type="EMBL" id="QAOQ01000005">
    <property type="protein sequence ID" value="PTQ95784.1"/>
    <property type="molecule type" value="Genomic_DNA"/>
</dbReference>
<evidence type="ECO:0000313" key="1">
    <source>
        <dbReference type="EMBL" id="PTQ95784.1"/>
    </source>
</evidence>
<accession>A0A2T5J8R6</accession>